<dbReference type="Pfam" id="PF15951">
    <property type="entry name" value="MITF_TFEB_C_3_N"/>
    <property type="match status" value="1"/>
</dbReference>
<dbReference type="EMBL" id="JANPWB010000010">
    <property type="protein sequence ID" value="KAJ1137911.1"/>
    <property type="molecule type" value="Genomic_DNA"/>
</dbReference>
<dbReference type="Pfam" id="PF11851">
    <property type="entry name" value="DUF3371"/>
    <property type="match status" value="1"/>
</dbReference>
<gene>
    <name evidence="12" type="ORF">NDU88_004307</name>
</gene>
<proteinExistence type="inferred from homology"/>
<dbReference type="InterPro" id="IPR036638">
    <property type="entry name" value="HLH_DNA-bd_sf"/>
</dbReference>
<evidence type="ECO:0000256" key="9">
    <source>
        <dbReference type="SAM" id="Coils"/>
    </source>
</evidence>
<evidence type="ECO:0000313" key="13">
    <source>
        <dbReference type="Proteomes" id="UP001066276"/>
    </source>
</evidence>
<dbReference type="GO" id="GO:0045893">
    <property type="term" value="P:positive regulation of DNA-templated transcription"/>
    <property type="evidence" value="ECO:0007669"/>
    <property type="project" value="InterPro"/>
</dbReference>
<feature type="coiled-coil region" evidence="9">
    <location>
        <begin position="269"/>
        <end position="296"/>
    </location>
</feature>
<evidence type="ECO:0000256" key="3">
    <source>
        <dbReference type="ARBA" id="ARBA00008289"/>
    </source>
</evidence>
<dbReference type="Pfam" id="PF00010">
    <property type="entry name" value="HLH"/>
    <property type="match status" value="1"/>
</dbReference>
<keyword evidence="9" id="KW-0175">Coiled coil</keyword>
<dbReference type="GO" id="GO:0005634">
    <property type="term" value="C:nucleus"/>
    <property type="evidence" value="ECO:0007669"/>
    <property type="project" value="UniProtKB-SubCell"/>
</dbReference>
<dbReference type="SMART" id="SM00353">
    <property type="entry name" value="HLH"/>
    <property type="match status" value="1"/>
</dbReference>
<keyword evidence="4" id="KW-0805">Transcription regulation</keyword>
<dbReference type="InterPro" id="IPR021802">
    <property type="entry name" value="MiT/TFE_C"/>
</dbReference>
<dbReference type="GO" id="GO:0000981">
    <property type="term" value="F:DNA-binding transcription factor activity, RNA polymerase II-specific"/>
    <property type="evidence" value="ECO:0007669"/>
    <property type="project" value="TreeGrafter"/>
</dbReference>
<dbReference type="PANTHER" id="PTHR45776">
    <property type="entry name" value="MIP04163P"/>
    <property type="match status" value="1"/>
</dbReference>
<evidence type="ECO:0000256" key="4">
    <source>
        <dbReference type="ARBA" id="ARBA00023015"/>
    </source>
</evidence>
<reference evidence="12" key="1">
    <citation type="journal article" date="2022" name="bioRxiv">
        <title>Sequencing and chromosome-scale assembly of the giantPleurodeles waltlgenome.</title>
        <authorList>
            <person name="Brown T."/>
            <person name="Elewa A."/>
            <person name="Iarovenko S."/>
            <person name="Subramanian E."/>
            <person name="Araus A.J."/>
            <person name="Petzold A."/>
            <person name="Susuki M."/>
            <person name="Suzuki K.-i.T."/>
            <person name="Hayashi T."/>
            <person name="Toyoda A."/>
            <person name="Oliveira C."/>
            <person name="Osipova E."/>
            <person name="Leigh N.D."/>
            <person name="Simon A."/>
            <person name="Yun M.H."/>
        </authorList>
    </citation>
    <scope>NUCLEOTIDE SEQUENCE</scope>
    <source>
        <strain evidence="12">20211129_DDA</strain>
        <tissue evidence="12">Liver</tissue>
    </source>
</reference>
<keyword evidence="13" id="KW-1185">Reference proteome</keyword>
<keyword evidence="5" id="KW-0238">DNA-binding</keyword>
<dbReference type="InterPro" id="IPR031867">
    <property type="entry name" value="MiT/TFE_N"/>
</dbReference>
<dbReference type="InterPro" id="IPR024098">
    <property type="entry name" value="bHLHzip_TFEB"/>
</dbReference>
<dbReference type="CDD" id="cd18927">
    <property type="entry name" value="bHLHzip_TFEB"/>
    <property type="match status" value="1"/>
</dbReference>
<dbReference type="AlphaFoldDB" id="A0AAV7QBW6"/>
<feature type="compositionally biased region" description="Low complexity" evidence="10">
    <location>
        <begin position="120"/>
        <end position="131"/>
    </location>
</feature>
<comment type="subcellular location">
    <subcellularLocation>
        <location evidence="2">Cytoplasm</location>
    </subcellularLocation>
    <subcellularLocation>
        <location evidence="1">Nucleus</location>
    </subcellularLocation>
</comment>
<evidence type="ECO:0000256" key="2">
    <source>
        <dbReference type="ARBA" id="ARBA00004496"/>
    </source>
</evidence>
<dbReference type="FunFam" id="4.10.280.10:FF:000003">
    <property type="entry name" value="microphthalmia-associated transcription factor isoform X1"/>
    <property type="match status" value="1"/>
</dbReference>
<dbReference type="InterPro" id="IPR011598">
    <property type="entry name" value="bHLH_dom"/>
</dbReference>
<evidence type="ECO:0000313" key="12">
    <source>
        <dbReference type="EMBL" id="KAJ1137911.1"/>
    </source>
</evidence>
<dbReference type="GO" id="GO:0000978">
    <property type="term" value="F:RNA polymerase II cis-regulatory region sequence-specific DNA binding"/>
    <property type="evidence" value="ECO:0007669"/>
    <property type="project" value="InterPro"/>
</dbReference>
<keyword evidence="8" id="KW-0539">Nucleus</keyword>
<feature type="compositionally biased region" description="Low complexity" evidence="10">
    <location>
        <begin position="427"/>
        <end position="444"/>
    </location>
</feature>
<dbReference type="GO" id="GO:0005737">
    <property type="term" value="C:cytoplasm"/>
    <property type="evidence" value="ECO:0007669"/>
    <property type="project" value="UniProtKB-SubCell"/>
</dbReference>
<evidence type="ECO:0000256" key="1">
    <source>
        <dbReference type="ARBA" id="ARBA00004123"/>
    </source>
</evidence>
<dbReference type="GO" id="GO:0006959">
    <property type="term" value="P:humoral immune response"/>
    <property type="evidence" value="ECO:0007669"/>
    <property type="project" value="InterPro"/>
</dbReference>
<comment type="caution">
    <text evidence="12">The sequence shown here is derived from an EMBL/GenBank/DDBJ whole genome shotgun (WGS) entry which is preliminary data.</text>
</comment>
<evidence type="ECO:0000256" key="7">
    <source>
        <dbReference type="ARBA" id="ARBA00023163"/>
    </source>
</evidence>
<dbReference type="SUPFAM" id="SSF47459">
    <property type="entry name" value="HLH, helix-loop-helix DNA-binding domain"/>
    <property type="match status" value="1"/>
</dbReference>
<keyword evidence="7" id="KW-0804">Transcription</keyword>
<dbReference type="PROSITE" id="PS50888">
    <property type="entry name" value="BHLH"/>
    <property type="match status" value="1"/>
</dbReference>
<dbReference type="Proteomes" id="UP001066276">
    <property type="component" value="Chromosome 6"/>
</dbReference>
<protein>
    <recommendedName>
        <fullName evidence="11">BHLH domain-containing protein</fullName>
    </recommendedName>
</protein>
<dbReference type="PANTHER" id="PTHR45776:SF5">
    <property type="entry name" value="TRANSCRIPTION FACTOR EB"/>
    <property type="match status" value="1"/>
</dbReference>
<evidence type="ECO:0000256" key="6">
    <source>
        <dbReference type="ARBA" id="ARBA00023159"/>
    </source>
</evidence>
<keyword evidence="6" id="KW-0010">Activator</keyword>
<feature type="domain" description="BHLH" evidence="11">
    <location>
        <begin position="223"/>
        <end position="276"/>
    </location>
</feature>
<feature type="region of interest" description="Disordered" evidence="10">
    <location>
        <begin position="427"/>
        <end position="450"/>
    </location>
</feature>
<evidence type="ECO:0000259" key="11">
    <source>
        <dbReference type="PROSITE" id="PS50888"/>
    </source>
</evidence>
<dbReference type="GO" id="GO:0046983">
    <property type="term" value="F:protein dimerization activity"/>
    <property type="evidence" value="ECO:0007669"/>
    <property type="project" value="InterPro"/>
</dbReference>
<accession>A0AAV7QBW6</accession>
<dbReference type="Gene3D" id="4.10.280.10">
    <property type="entry name" value="Helix-loop-helix DNA-binding domain"/>
    <property type="match status" value="1"/>
</dbReference>
<sequence>MQLMREQAQQEEQRERMQMQQQMHYLQQQHHVPMASSPAISTPINYQAPPPVPVEILKVQSHLENPTTYHLQQSRDKKVRDFLSDTYGNKFASHVSSLRPSPKPPTAAVSPGGRSNRVISSSTGNSTPNSPMAMLNICSNPEREMDEVIDDIINLDDVLGYIDPAISVPNTLPFSGNHMDLYGDDCRVTASVIGVTSNSCPPDLAIKQELSDAENRAMVKERQKKDNHNLIERRRRFNINDRIKELGLLIPKASDLDLRWNKGTILKASVDYIRRMQKEQQKLRELETHSRQLKMTNEQLWHRIQELEMQARMHGLPTASPSGINAADLAQQISKQEFSQDEGSFEAKRKPQESGDPQQHLVALPQSTYQQLDFSQAVGFTNSNTSFHDPLAGQGGTSFPSLSNKELDQMLLEGALLPLSADPLSATMSPVASKASSRRSSFSMDESDMV</sequence>
<name>A0AAV7QBW6_PLEWA</name>
<feature type="region of interest" description="Disordered" evidence="10">
    <location>
        <begin position="93"/>
        <end position="132"/>
    </location>
</feature>
<evidence type="ECO:0000256" key="5">
    <source>
        <dbReference type="ARBA" id="ARBA00023125"/>
    </source>
</evidence>
<comment type="similarity">
    <text evidence="3">Belongs to the MiT/TFE family.</text>
</comment>
<evidence type="ECO:0000256" key="10">
    <source>
        <dbReference type="SAM" id="MobiDB-lite"/>
    </source>
</evidence>
<organism evidence="12 13">
    <name type="scientific">Pleurodeles waltl</name>
    <name type="common">Iberian ribbed newt</name>
    <dbReference type="NCBI Taxonomy" id="8319"/>
    <lineage>
        <taxon>Eukaryota</taxon>
        <taxon>Metazoa</taxon>
        <taxon>Chordata</taxon>
        <taxon>Craniata</taxon>
        <taxon>Vertebrata</taxon>
        <taxon>Euteleostomi</taxon>
        <taxon>Amphibia</taxon>
        <taxon>Batrachia</taxon>
        <taxon>Caudata</taxon>
        <taxon>Salamandroidea</taxon>
        <taxon>Salamandridae</taxon>
        <taxon>Pleurodelinae</taxon>
        <taxon>Pleurodeles</taxon>
    </lineage>
</organism>
<feature type="region of interest" description="Disordered" evidence="10">
    <location>
        <begin position="335"/>
        <end position="358"/>
    </location>
</feature>
<evidence type="ECO:0000256" key="8">
    <source>
        <dbReference type="ARBA" id="ARBA00023242"/>
    </source>
</evidence>